<dbReference type="EMBL" id="MT740727">
    <property type="protein sequence ID" value="QMV32479.1"/>
    <property type="molecule type" value="Genomic_DNA"/>
</dbReference>
<name>A0A7G5B856_9CAUD</name>
<feature type="region of interest" description="Disordered" evidence="1">
    <location>
        <begin position="114"/>
        <end position="137"/>
    </location>
</feature>
<gene>
    <name evidence="2" type="ORF">20A_00030</name>
</gene>
<organism evidence="2 3">
    <name type="scientific">Ralstonia phage Alix</name>
    <dbReference type="NCBI Taxonomy" id="2759718"/>
    <lineage>
        <taxon>Viruses</taxon>
        <taxon>Duplodnaviria</taxon>
        <taxon>Heunggongvirae</taxon>
        <taxon>Uroviricota</taxon>
        <taxon>Caudoviricetes</taxon>
        <taxon>Gervaisevirus</taxon>
        <taxon>Gervaisevirus claudettte</taxon>
    </lineage>
</organism>
<dbReference type="Proteomes" id="UP000515725">
    <property type="component" value="Segment"/>
</dbReference>
<accession>A0A7G5B856</accession>
<evidence type="ECO:0000313" key="3">
    <source>
        <dbReference type="Proteomes" id="UP000515725"/>
    </source>
</evidence>
<protein>
    <submittedName>
        <fullName evidence="2">Uncharacterized protein</fullName>
    </submittedName>
</protein>
<evidence type="ECO:0000256" key="1">
    <source>
        <dbReference type="SAM" id="MobiDB-lite"/>
    </source>
</evidence>
<reference evidence="2 3" key="1">
    <citation type="submission" date="2020-07" db="EMBL/GenBank/DDBJ databases">
        <title>Ralstonia phages.</title>
        <authorList>
            <person name="Trotereau A."/>
            <person name="Boyer C."/>
            <person name="Torres-Barcelo C."/>
        </authorList>
    </citation>
    <scope>NUCLEOTIDE SEQUENCE [LARGE SCALE GENOMIC DNA]</scope>
</reference>
<sequence length="213" mass="23772">MGITKDRDRITKNPARGWIVSKNVLRYAVAAVDLMLDLIKKCAGFGPTDSIDVCSRRPKKCGRRIVRNNRRKADRLVVSSNAINRALGDTSCKLRFHHERVLMHIGSRIEKALGRTHRPPSQIRHASADVRPPKGSEGGRMSELFGLACRHCRPKNPGMTPSRYNFMRLTIVRGPARGTRPTACRLVPTPAFSHRAARTLRRAKHGTASSRAP</sequence>
<proteinExistence type="predicted"/>
<evidence type="ECO:0000313" key="2">
    <source>
        <dbReference type="EMBL" id="QMV32479.1"/>
    </source>
</evidence>